<reference evidence="2" key="2">
    <citation type="submission" date="2019-06" db="EMBL/GenBank/DDBJ databases">
        <title>Genomics analysis of Aphanomyces spp. identifies a new class of oomycete effector associated with host adaptation.</title>
        <authorList>
            <person name="Gaulin E."/>
        </authorList>
    </citation>
    <scope>NUCLEOTIDE SEQUENCE</scope>
    <source>
        <strain evidence="2">CBS 578.67</strain>
    </source>
</reference>
<dbReference type="EMBL" id="VJMH01005217">
    <property type="protein sequence ID" value="KAF0698839.1"/>
    <property type="molecule type" value="Genomic_DNA"/>
</dbReference>
<sequence>MVKIDFVSDISCPFCAIGLKSLETALARVPNANVELHFEPFELNPYMAPEGEEINEHLASKYGGSPAQYAGTREHVRQRGEAVGFKFDMSQGFRIYNTLDAHRLLHWAGLQDLALQKTLKMALFQAYFTDKKDPSAESVLLDAAAAAGLDVDQAREILRSDLYKTEVREAEKKWQRKSIHSVPTIIVNDTDVISGGQPPEAFERILRKYT</sequence>
<dbReference type="InterPro" id="IPR036249">
    <property type="entry name" value="Thioredoxin-like_sf"/>
</dbReference>
<dbReference type="OrthoDB" id="60308at2759"/>
<evidence type="ECO:0000313" key="4">
    <source>
        <dbReference type="Proteomes" id="UP000332933"/>
    </source>
</evidence>
<dbReference type="SUPFAM" id="SSF52833">
    <property type="entry name" value="Thioredoxin-like"/>
    <property type="match status" value="1"/>
</dbReference>
<keyword evidence="4" id="KW-1185">Reference proteome</keyword>
<dbReference type="PANTHER" id="PTHR13887">
    <property type="entry name" value="GLUTATHIONE S-TRANSFERASE KAPPA"/>
    <property type="match status" value="1"/>
</dbReference>
<dbReference type="AlphaFoldDB" id="A0A485KRC7"/>
<evidence type="ECO:0000313" key="2">
    <source>
        <dbReference type="EMBL" id="KAF0698839.1"/>
    </source>
</evidence>
<dbReference type="PANTHER" id="PTHR13887:SF41">
    <property type="entry name" value="THIOREDOXIN SUPERFAMILY PROTEIN"/>
    <property type="match status" value="1"/>
</dbReference>
<accession>A0A485KRC7</accession>
<evidence type="ECO:0000259" key="1">
    <source>
        <dbReference type="Pfam" id="PF01323"/>
    </source>
</evidence>
<evidence type="ECO:0000313" key="3">
    <source>
        <dbReference type="EMBL" id="VFT87436.1"/>
    </source>
</evidence>
<reference evidence="3 4" key="1">
    <citation type="submission" date="2019-03" db="EMBL/GenBank/DDBJ databases">
        <authorList>
            <person name="Gaulin E."/>
            <person name="Dumas B."/>
        </authorList>
    </citation>
    <scope>NUCLEOTIDE SEQUENCE [LARGE SCALE GENOMIC DNA]</scope>
    <source>
        <strain evidence="3">CBS 568.67</strain>
    </source>
</reference>
<name>A0A485KRC7_9STRA</name>
<organism evidence="3 4">
    <name type="scientific">Aphanomyces stellatus</name>
    <dbReference type="NCBI Taxonomy" id="120398"/>
    <lineage>
        <taxon>Eukaryota</taxon>
        <taxon>Sar</taxon>
        <taxon>Stramenopiles</taxon>
        <taxon>Oomycota</taxon>
        <taxon>Saprolegniomycetes</taxon>
        <taxon>Saprolegniales</taxon>
        <taxon>Verrucalvaceae</taxon>
        <taxon>Aphanomyces</taxon>
    </lineage>
</organism>
<feature type="domain" description="DSBA-like thioredoxin" evidence="1">
    <location>
        <begin position="4"/>
        <end position="206"/>
    </location>
</feature>
<dbReference type="Pfam" id="PF01323">
    <property type="entry name" value="DSBA"/>
    <property type="match status" value="1"/>
</dbReference>
<dbReference type="InterPro" id="IPR001853">
    <property type="entry name" value="DSBA-like_thioredoxin_dom"/>
</dbReference>
<dbReference type="EMBL" id="CAADRA010005238">
    <property type="protein sequence ID" value="VFT87436.1"/>
    <property type="molecule type" value="Genomic_DNA"/>
</dbReference>
<proteinExistence type="predicted"/>
<dbReference type="Proteomes" id="UP000332933">
    <property type="component" value="Unassembled WGS sequence"/>
</dbReference>
<dbReference type="Gene3D" id="3.40.30.10">
    <property type="entry name" value="Glutaredoxin"/>
    <property type="match status" value="1"/>
</dbReference>
<dbReference type="GO" id="GO:0016491">
    <property type="term" value="F:oxidoreductase activity"/>
    <property type="evidence" value="ECO:0007669"/>
    <property type="project" value="InterPro"/>
</dbReference>
<protein>
    <submittedName>
        <fullName evidence="3">Aste57867_10563 protein</fullName>
    </submittedName>
</protein>
<gene>
    <name evidence="3" type="primary">Aste57867_10563</name>
    <name evidence="2" type="ORF">As57867_010523</name>
    <name evidence="3" type="ORF">ASTE57867_10563</name>
</gene>
<dbReference type="CDD" id="cd03024">
    <property type="entry name" value="DsbA_FrnE"/>
    <property type="match status" value="1"/>
</dbReference>